<sequence length="406" mass="44597">MHVPCHGDYGWPFDTVNVLTLVAGAGRVVAGGAGPPRVELPPQFRRRQRRRRHVMGRQGCPLRHGVRPQGRAPRAGDDAAGACAAMPGSLLAPDEGPAREAGLCRRLLRGEADENSKREQDRETRSSGRGFSSTPWRRRKRQESSEWEQARAPGKYSFGYHPTTGKYKVVHIPCRRRQEVDAVQVFTLGGGDTTSWREVPVTAPGDASCNRLSEAISVDGRTYWLDASASRVMALDLADERVTSFAAPPRAKCPGLIPAAEAGWELTSVHGRLGAVVATAVMARVEVWVLDGGGAWPRWSRRYDIVEARPTTSGYWIAAPQLTHGEYILRASQDSTRDDLIWGCSWARRRLYRHKVGDLTGGDGQDDGQSRAVKGRELVMSLEESNGDLTTFAYVETLEPLPSIHG</sequence>
<evidence type="ECO:0000259" key="2">
    <source>
        <dbReference type="Pfam" id="PF08268"/>
    </source>
</evidence>
<feature type="region of interest" description="Disordered" evidence="1">
    <location>
        <begin position="112"/>
        <end position="150"/>
    </location>
</feature>
<dbReference type="EnsemblPlants" id="KQL02311">
    <property type="protein sequence ID" value="KQL02311"/>
    <property type="gene ID" value="SETIT_015769mg"/>
</dbReference>
<feature type="compositionally biased region" description="Basic and acidic residues" evidence="1">
    <location>
        <begin position="112"/>
        <end position="126"/>
    </location>
</feature>
<dbReference type="OMA" id="LTHGEYI"/>
<evidence type="ECO:0000313" key="3">
    <source>
        <dbReference type="EnsemblPlants" id="KQL02311"/>
    </source>
</evidence>
<feature type="compositionally biased region" description="Low complexity" evidence="1">
    <location>
        <begin position="70"/>
        <end position="80"/>
    </location>
</feature>
<reference evidence="3" key="2">
    <citation type="submission" date="2018-08" db="UniProtKB">
        <authorList>
            <consortium name="EnsemblPlants"/>
        </authorList>
    </citation>
    <scope>IDENTIFICATION</scope>
    <source>
        <strain evidence="3">Yugu1</strain>
    </source>
</reference>
<dbReference type="InParanoid" id="K3YNC8"/>
<dbReference type="NCBIfam" id="TIGR01640">
    <property type="entry name" value="F_box_assoc_1"/>
    <property type="match status" value="1"/>
</dbReference>
<protein>
    <recommendedName>
        <fullName evidence="2">F-box associated beta-propeller type 3 domain-containing protein</fullName>
    </recommendedName>
</protein>
<dbReference type="Proteomes" id="UP000004995">
    <property type="component" value="Unassembled WGS sequence"/>
</dbReference>
<dbReference type="EMBL" id="AGNK02003953">
    <property type="status" value="NOT_ANNOTATED_CDS"/>
    <property type="molecule type" value="Genomic_DNA"/>
</dbReference>
<dbReference type="InterPro" id="IPR017451">
    <property type="entry name" value="F-box-assoc_interact_dom"/>
</dbReference>
<evidence type="ECO:0000313" key="4">
    <source>
        <dbReference type="Proteomes" id="UP000004995"/>
    </source>
</evidence>
<accession>K3YNC8</accession>
<name>K3YNC8_SETIT</name>
<proteinExistence type="predicted"/>
<reference evidence="4" key="1">
    <citation type="journal article" date="2012" name="Nat. Biotechnol.">
        <title>Reference genome sequence of the model plant Setaria.</title>
        <authorList>
            <person name="Bennetzen J.L."/>
            <person name="Schmutz J."/>
            <person name="Wang H."/>
            <person name="Percifield R."/>
            <person name="Hawkins J."/>
            <person name="Pontaroli A.C."/>
            <person name="Estep M."/>
            <person name="Feng L."/>
            <person name="Vaughn J.N."/>
            <person name="Grimwood J."/>
            <person name="Jenkins J."/>
            <person name="Barry K."/>
            <person name="Lindquist E."/>
            <person name="Hellsten U."/>
            <person name="Deshpande S."/>
            <person name="Wang X."/>
            <person name="Wu X."/>
            <person name="Mitros T."/>
            <person name="Triplett J."/>
            <person name="Yang X."/>
            <person name="Ye C.Y."/>
            <person name="Mauro-Herrera M."/>
            <person name="Wang L."/>
            <person name="Li P."/>
            <person name="Sharma M."/>
            <person name="Sharma R."/>
            <person name="Ronald P.C."/>
            <person name="Panaud O."/>
            <person name="Kellogg E.A."/>
            <person name="Brutnell T.P."/>
            <person name="Doust A.N."/>
            <person name="Tuskan G.A."/>
            <person name="Rokhsar D."/>
            <person name="Devos K.M."/>
        </authorList>
    </citation>
    <scope>NUCLEOTIDE SEQUENCE [LARGE SCALE GENOMIC DNA]</scope>
    <source>
        <strain evidence="4">cv. Yugu1</strain>
    </source>
</reference>
<dbReference type="PANTHER" id="PTHR31111:SF133">
    <property type="entry name" value="OS07G0196600 PROTEIN"/>
    <property type="match status" value="1"/>
</dbReference>
<evidence type="ECO:0000256" key="1">
    <source>
        <dbReference type="SAM" id="MobiDB-lite"/>
    </source>
</evidence>
<dbReference type="Pfam" id="PF08268">
    <property type="entry name" value="FBA_3"/>
    <property type="match status" value="1"/>
</dbReference>
<organism evidence="3 4">
    <name type="scientific">Setaria italica</name>
    <name type="common">Foxtail millet</name>
    <name type="synonym">Panicum italicum</name>
    <dbReference type="NCBI Taxonomy" id="4555"/>
    <lineage>
        <taxon>Eukaryota</taxon>
        <taxon>Viridiplantae</taxon>
        <taxon>Streptophyta</taxon>
        <taxon>Embryophyta</taxon>
        <taxon>Tracheophyta</taxon>
        <taxon>Spermatophyta</taxon>
        <taxon>Magnoliopsida</taxon>
        <taxon>Liliopsida</taxon>
        <taxon>Poales</taxon>
        <taxon>Poaceae</taxon>
        <taxon>PACMAD clade</taxon>
        <taxon>Panicoideae</taxon>
        <taxon>Panicodae</taxon>
        <taxon>Paniceae</taxon>
        <taxon>Cenchrinae</taxon>
        <taxon>Setaria</taxon>
    </lineage>
</organism>
<feature type="domain" description="F-box associated beta-propeller type 3" evidence="2">
    <location>
        <begin position="150"/>
        <end position="302"/>
    </location>
</feature>
<dbReference type="InterPro" id="IPR013187">
    <property type="entry name" value="F-box-assoc_dom_typ3"/>
</dbReference>
<feature type="region of interest" description="Disordered" evidence="1">
    <location>
        <begin position="48"/>
        <end position="80"/>
    </location>
</feature>
<dbReference type="AlphaFoldDB" id="K3YNC8"/>
<dbReference type="eggNOG" id="ENOG502STSX">
    <property type="taxonomic scope" value="Eukaryota"/>
</dbReference>
<dbReference type="HOGENOM" id="CLU_678634_0_0_1"/>
<dbReference type="Gramene" id="KQL02311">
    <property type="protein sequence ID" value="KQL02311"/>
    <property type="gene ID" value="SETIT_015769mg"/>
</dbReference>
<keyword evidence="4" id="KW-1185">Reference proteome</keyword>
<dbReference type="PANTHER" id="PTHR31111">
    <property type="entry name" value="BNAA05G37150D PROTEIN-RELATED"/>
    <property type="match status" value="1"/>
</dbReference>